<evidence type="ECO:0000313" key="3">
    <source>
        <dbReference type="Proteomes" id="UP000799436"/>
    </source>
</evidence>
<dbReference type="AlphaFoldDB" id="A0A6G1KYR1"/>
<protein>
    <submittedName>
        <fullName evidence="2">Uncharacterized protein</fullName>
    </submittedName>
</protein>
<evidence type="ECO:0000313" key="2">
    <source>
        <dbReference type="EMBL" id="KAF2765765.1"/>
    </source>
</evidence>
<dbReference type="EMBL" id="ML995884">
    <property type="protein sequence ID" value="KAF2765765.1"/>
    <property type="molecule type" value="Genomic_DNA"/>
</dbReference>
<reference evidence="2" key="1">
    <citation type="journal article" date="2020" name="Stud. Mycol.">
        <title>101 Dothideomycetes genomes: a test case for predicting lifestyles and emergence of pathogens.</title>
        <authorList>
            <person name="Haridas S."/>
            <person name="Albert R."/>
            <person name="Binder M."/>
            <person name="Bloem J."/>
            <person name="Labutti K."/>
            <person name="Salamov A."/>
            <person name="Andreopoulos B."/>
            <person name="Baker S."/>
            <person name="Barry K."/>
            <person name="Bills G."/>
            <person name="Bluhm B."/>
            <person name="Cannon C."/>
            <person name="Castanera R."/>
            <person name="Culley D."/>
            <person name="Daum C."/>
            <person name="Ezra D."/>
            <person name="Gonzalez J."/>
            <person name="Henrissat B."/>
            <person name="Kuo A."/>
            <person name="Liang C."/>
            <person name="Lipzen A."/>
            <person name="Lutzoni F."/>
            <person name="Magnuson J."/>
            <person name="Mondo S."/>
            <person name="Nolan M."/>
            <person name="Ohm R."/>
            <person name="Pangilinan J."/>
            <person name="Park H.-J."/>
            <person name="Ramirez L."/>
            <person name="Alfaro M."/>
            <person name="Sun H."/>
            <person name="Tritt A."/>
            <person name="Yoshinaga Y."/>
            <person name="Zwiers L.-H."/>
            <person name="Turgeon B."/>
            <person name="Goodwin S."/>
            <person name="Spatafora J."/>
            <person name="Crous P."/>
            <person name="Grigoriev I."/>
        </authorList>
    </citation>
    <scope>NUCLEOTIDE SEQUENCE</scope>
    <source>
        <strain evidence="2">CBS 116005</strain>
    </source>
</reference>
<keyword evidence="3" id="KW-1185">Reference proteome</keyword>
<gene>
    <name evidence="2" type="ORF">EJ03DRAFT_354551</name>
</gene>
<feature type="region of interest" description="Disordered" evidence="1">
    <location>
        <begin position="17"/>
        <end position="50"/>
    </location>
</feature>
<sequence>MIQILARCDRQNFQIDDVSQEDGDASPVDNLSDISNNGISSVDPLDGHARDDRFVRDDQSEGGDDINQYAAFDVELENLARAMLARWYDQAEYMTEYDRRQFFAAIKRSKAEAQDDPRGEAWILATAVRNVTGAAKDERAGIRQRRREIEAGWDREDRLEREVDTLDSGLSGTCRSRRRLEPRS</sequence>
<evidence type="ECO:0000256" key="1">
    <source>
        <dbReference type="SAM" id="MobiDB-lite"/>
    </source>
</evidence>
<accession>A0A6G1KYR1</accession>
<dbReference type="Proteomes" id="UP000799436">
    <property type="component" value="Unassembled WGS sequence"/>
</dbReference>
<proteinExistence type="predicted"/>
<organism evidence="2 3">
    <name type="scientific">Teratosphaeria nubilosa</name>
    <dbReference type="NCBI Taxonomy" id="161662"/>
    <lineage>
        <taxon>Eukaryota</taxon>
        <taxon>Fungi</taxon>
        <taxon>Dikarya</taxon>
        <taxon>Ascomycota</taxon>
        <taxon>Pezizomycotina</taxon>
        <taxon>Dothideomycetes</taxon>
        <taxon>Dothideomycetidae</taxon>
        <taxon>Mycosphaerellales</taxon>
        <taxon>Teratosphaeriaceae</taxon>
        <taxon>Teratosphaeria</taxon>
    </lineage>
</organism>
<dbReference type="OrthoDB" id="10568387at2759"/>
<name>A0A6G1KYR1_9PEZI</name>